<evidence type="ECO:0000256" key="3">
    <source>
        <dbReference type="ARBA" id="ARBA00023002"/>
    </source>
</evidence>
<dbReference type="GO" id="GO:0020037">
    <property type="term" value="F:heme binding"/>
    <property type="evidence" value="ECO:0007669"/>
    <property type="project" value="InterPro"/>
</dbReference>
<dbReference type="GO" id="GO:0030313">
    <property type="term" value="C:cell envelope"/>
    <property type="evidence" value="ECO:0007669"/>
    <property type="project" value="UniProtKB-SubCell"/>
</dbReference>
<keyword evidence="3" id="KW-0560">Oxidoreductase</keyword>
<evidence type="ECO:0000313" key="6">
    <source>
        <dbReference type="EMBL" id="AQQ67755.1"/>
    </source>
</evidence>
<dbReference type="PANTHER" id="PTHR30600:SF10">
    <property type="entry name" value="BLL6722 PROTEIN"/>
    <property type="match status" value="1"/>
</dbReference>
<dbReference type="PANTHER" id="PTHR30600">
    <property type="entry name" value="CYTOCHROME C PEROXIDASE-RELATED"/>
    <property type="match status" value="1"/>
</dbReference>
<protein>
    <recommendedName>
        <fullName evidence="5">Di-haem cytochrome c peroxidase domain-containing protein</fullName>
    </recommendedName>
</protein>
<evidence type="ECO:0000256" key="2">
    <source>
        <dbReference type="ARBA" id="ARBA00022729"/>
    </source>
</evidence>
<dbReference type="Gene3D" id="1.10.760.10">
    <property type="entry name" value="Cytochrome c-like domain"/>
    <property type="match status" value="2"/>
</dbReference>
<organism evidence="6 7">
    <name type="scientific">Microbulbifer agarilyticus</name>
    <dbReference type="NCBI Taxonomy" id="260552"/>
    <lineage>
        <taxon>Bacteria</taxon>
        <taxon>Pseudomonadati</taxon>
        <taxon>Pseudomonadota</taxon>
        <taxon>Gammaproteobacteria</taxon>
        <taxon>Cellvibrionales</taxon>
        <taxon>Microbulbiferaceae</taxon>
        <taxon>Microbulbifer</taxon>
    </lineage>
</organism>
<dbReference type="Pfam" id="PF03150">
    <property type="entry name" value="CCP_MauG"/>
    <property type="match status" value="1"/>
</dbReference>
<feature type="domain" description="Di-haem cytochrome c peroxidase" evidence="5">
    <location>
        <begin position="43"/>
        <end position="266"/>
    </location>
</feature>
<dbReference type="Proteomes" id="UP000188219">
    <property type="component" value="Chromosome"/>
</dbReference>
<dbReference type="KEGG" id="maga:Mag101_08970"/>
<dbReference type="GO" id="GO:0009055">
    <property type="term" value="F:electron transfer activity"/>
    <property type="evidence" value="ECO:0007669"/>
    <property type="project" value="InterPro"/>
</dbReference>
<evidence type="ECO:0000259" key="5">
    <source>
        <dbReference type="Pfam" id="PF03150"/>
    </source>
</evidence>
<evidence type="ECO:0000313" key="7">
    <source>
        <dbReference type="Proteomes" id="UP000188219"/>
    </source>
</evidence>
<evidence type="ECO:0000256" key="4">
    <source>
        <dbReference type="SAM" id="SignalP"/>
    </source>
</evidence>
<dbReference type="InterPro" id="IPR051395">
    <property type="entry name" value="Cytochrome_c_Peroxidase/MauG"/>
</dbReference>
<feature type="signal peptide" evidence="4">
    <location>
        <begin position="1"/>
        <end position="28"/>
    </location>
</feature>
<gene>
    <name evidence="6" type="ORF">Mag101_08970</name>
</gene>
<dbReference type="InterPro" id="IPR036909">
    <property type="entry name" value="Cyt_c-like_dom_sf"/>
</dbReference>
<reference evidence="6" key="1">
    <citation type="submission" date="2017-02" db="EMBL/GenBank/DDBJ databases">
        <title>Genome of Microbulbifer agarilyticus GP101.</title>
        <authorList>
            <person name="Jung J."/>
            <person name="Bae S.S."/>
            <person name="Baek K."/>
        </authorList>
    </citation>
    <scope>NUCLEOTIDE SEQUENCE [LARGE SCALE GENOMIC DNA]</scope>
    <source>
        <strain evidence="6">GP101</strain>
    </source>
</reference>
<keyword evidence="2 4" id="KW-0732">Signal</keyword>
<name>A0A1Q2M4U1_9GAMM</name>
<comment type="subcellular location">
    <subcellularLocation>
        <location evidence="1">Cell envelope</location>
    </subcellularLocation>
</comment>
<accession>A0A1Q2M4U1</accession>
<dbReference type="SUPFAM" id="SSF46626">
    <property type="entry name" value="Cytochrome c"/>
    <property type="match status" value="2"/>
</dbReference>
<dbReference type="InterPro" id="IPR004852">
    <property type="entry name" value="Di-haem_cyt_c_peroxidsae"/>
</dbReference>
<sequence length="563" mass="61128">MGRTNRFRRSALLALIFSIPLGSLTATAQEESEQVLRDQALKLLGKHVFFDSDLSNPKGNQSCASCHEPFAGGTSGFSDVNENSVVVPGATAPNIGNRKPPTNTYASFTPPWQPAVPGSPCNLFAGIPFCGGNFWDGRSQGNDTPVGNTAPAPHLGDEVFYDIENAAIMAFGQYKGPTSDQALNPMPNPAEQNIARIDVCERVKNSIYAPLYKLAWGTDLDCSATLAYNDNTHYDIAFKRLMLSVGAYQHSEDINAFSSKRDMALRAELACDGSSYPDHYDAEFCALLSGSNKEAGQFPLLLLTEEENLGHDIFYQSPFGPPGPVAAGACALCHSGPGEDGSEPLQLYSDHSYHNIGVPHNPHIPNAPDPGLSNHLLDALPGPVRTPTLRNTSKGAQPGVFTKAYTHNGWFKSLETLVHFYNTRDVKVRCEALIPETIPEGTELTEAVALANDCWPSPEFPDTAVGGPLLGNLGLTSDEEAALVAYIHTLNDAHSAEPPVLLDESNIRARRIFTIFQMRKWEQDVCVIGEATASTQAARYSRRPCLPLSQLIELLEEDDWLMQ</sequence>
<feature type="chain" id="PRO_5010224717" description="Di-haem cytochrome c peroxidase domain-containing protein" evidence="4">
    <location>
        <begin position="29"/>
        <end position="563"/>
    </location>
</feature>
<dbReference type="AlphaFoldDB" id="A0A1Q2M4U1"/>
<dbReference type="GO" id="GO:0004130">
    <property type="term" value="F:cytochrome-c peroxidase activity"/>
    <property type="evidence" value="ECO:0007669"/>
    <property type="project" value="TreeGrafter"/>
</dbReference>
<keyword evidence="7" id="KW-1185">Reference proteome</keyword>
<dbReference type="RefSeq" id="WP_198039951.1">
    <property type="nucleotide sequence ID" value="NZ_CP019650.1"/>
</dbReference>
<dbReference type="EMBL" id="CP019650">
    <property type="protein sequence ID" value="AQQ67755.1"/>
    <property type="molecule type" value="Genomic_DNA"/>
</dbReference>
<proteinExistence type="predicted"/>
<evidence type="ECO:0000256" key="1">
    <source>
        <dbReference type="ARBA" id="ARBA00004196"/>
    </source>
</evidence>